<reference evidence="1" key="1">
    <citation type="submission" date="2020-10" db="EMBL/GenBank/DDBJ databases">
        <title>Connecting structure to function with the recovery of over 1000 high-quality activated sludge metagenome-assembled genomes encoding full-length rRNA genes using long-read sequencing.</title>
        <authorList>
            <person name="Singleton C.M."/>
            <person name="Petriglieri F."/>
            <person name="Kristensen J.M."/>
            <person name="Kirkegaard R.H."/>
            <person name="Michaelsen T.Y."/>
            <person name="Andersen M.H."/>
            <person name="Karst S.M."/>
            <person name="Dueholm M.S."/>
            <person name="Nielsen P.H."/>
            <person name="Albertsen M."/>
        </authorList>
    </citation>
    <scope>NUCLEOTIDE SEQUENCE</scope>
    <source>
        <strain evidence="1">Hirt_18-Q3-R61-65_BATAC.395</strain>
    </source>
</reference>
<dbReference type="Proteomes" id="UP000886689">
    <property type="component" value="Unassembled WGS sequence"/>
</dbReference>
<protein>
    <recommendedName>
        <fullName evidence="3">Lipoprotein</fullName>
    </recommendedName>
</protein>
<gene>
    <name evidence="1" type="ORF">IPL58_04160</name>
</gene>
<organism evidence="1 2">
    <name type="scientific">Candidatus Proximibacter danicus</name>
    <dbReference type="NCBI Taxonomy" id="2954365"/>
    <lineage>
        <taxon>Bacteria</taxon>
        <taxon>Pseudomonadati</taxon>
        <taxon>Pseudomonadota</taxon>
        <taxon>Betaproteobacteria</taxon>
        <taxon>Candidatus Proximibacter</taxon>
    </lineage>
</organism>
<proteinExistence type="predicted"/>
<accession>A0A9D7PPK1</accession>
<sequence>MSAITKILATCFLGVMLYGCAGHTHKLLSENDSPLVTGSFSHEGTQTPVMVLELEGARYEGRGFVIQHHQDLAELRKLFGPGKHYDRITSGLDRDHIKNSASPVLRAQNGETIRCVLAWSSGQGPAGVCTKPDGKQIDVRFD</sequence>
<evidence type="ECO:0000313" key="2">
    <source>
        <dbReference type="Proteomes" id="UP000886689"/>
    </source>
</evidence>
<name>A0A9D7PPK1_9PROT</name>
<dbReference type="AlphaFoldDB" id="A0A9D7PPK1"/>
<dbReference type="PROSITE" id="PS51257">
    <property type="entry name" value="PROKAR_LIPOPROTEIN"/>
    <property type="match status" value="1"/>
</dbReference>
<evidence type="ECO:0000313" key="1">
    <source>
        <dbReference type="EMBL" id="MBK8523376.1"/>
    </source>
</evidence>
<evidence type="ECO:0008006" key="3">
    <source>
        <dbReference type="Google" id="ProtNLM"/>
    </source>
</evidence>
<dbReference type="EMBL" id="JADJUC010000003">
    <property type="protein sequence ID" value="MBK8523376.1"/>
    <property type="molecule type" value="Genomic_DNA"/>
</dbReference>
<comment type="caution">
    <text evidence="1">The sequence shown here is derived from an EMBL/GenBank/DDBJ whole genome shotgun (WGS) entry which is preliminary data.</text>
</comment>